<feature type="chain" id="PRO_5045749383" evidence="1">
    <location>
        <begin position="19"/>
        <end position="81"/>
    </location>
</feature>
<name>A0ABQ4R4Y3_9HYPH</name>
<comment type="caution">
    <text evidence="2">The sequence shown here is derived from an EMBL/GenBank/DDBJ whole genome shotgun (WGS) entry which is preliminary data.</text>
</comment>
<accession>A0ABQ4R4Y3</accession>
<evidence type="ECO:0000313" key="2">
    <source>
        <dbReference type="EMBL" id="GJD52708.1"/>
    </source>
</evidence>
<sequence length="81" mass="9132">MRAILFALVLAVPSLAVAQSEPLIQSPQDEVCRDEARDRVFGAPNPKGLALYDLGVELYENCMWRSPMRDNSTRPKRRQSS</sequence>
<feature type="signal peptide" evidence="1">
    <location>
        <begin position="1"/>
        <end position="18"/>
    </location>
</feature>
<keyword evidence="1" id="KW-0732">Signal</keyword>
<reference evidence="2" key="2">
    <citation type="submission" date="2021-08" db="EMBL/GenBank/DDBJ databases">
        <authorList>
            <person name="Tani A."/>
            <person name="Ola A."/>
            <person name="Ogura Y."/>
            <person name="Katsura K."/>
            <person name="Hayashi T."/>
        </authorList>
    </citation>
    <scope>NUCLEOTIDE SEQUENCE</scope>
    <source>
        <strain evidence="2">KCTC 52305</strain>
    </source>
</reference>
<reference evidence="2" key="1">
    <citation type="journal article" date="2021" name="Front. Microbiol.">
        <title>Comprehensive Comparative Genomics and Phenotyping of Methylobacterium Species.</title>
        <authorList>
            <person name="Alessa O."/>
            <person name="Ogura Y."/>
            <person name="Fujitani Y."/>
            <person name="Takami H."/>
            <person name="Hayashi T."/>
            <person name="Sahin N."/>
            <person name="Tani A."/>
        </authorList>
    </citation>
    <scope>NUCLEOTIDE SEQUENCE</scope>
    <source>
        <strain evidence="2">KCTC 52305</strain>
    </source>
</reference>
<organism evidence="2 3">
    <name type="scientific">Methylobacterium crusticola</name>
    <dbReference type="NCBI Taxonomy" id="1697972"/>
    <lineage>
        <taxon>Bacteria</taxon>
        <taxon>Pseudomonadati</taxon>
        <taxon>Pseudomonadota</taxon>
        <taxon>Alphaproteobacteria</taxon>
        <taxon>Hyphomicrobiales</taxon>
        <taxon>Methylobacteriaceae</taxon>
        <taxon>Methylobacterium</taxon>
    </lineage>
</organism>
<gene>
    <name evidence="2" type="ORF">OPKNFCMD_5474</name>
</gene>
<evidence type="ECO:0000313" key="3">
    <source>
        <dbReference type="Proteomes" id="UP001055167"/>
    </source>
</evidence>
<protein>
    <submittedName>
        <fullName evidence="2">Uncharacterized protein</fullName>
    </submittedName>
</protein>
<dbReference type="EMBL" id="BPQH01000021">
    <property type="protein sequence ID" value="GJD52708.1"/>
    <property type="molecule type" value="Genomic_DNA"/>
</dbReference>
<proteinExistence type="predicted"/>
<evidence type="ECO:0000256" key="1">
    <source>
        <dbReference type="SAM" id="SignalP"/>
    </source>
</evidence>
<dbReference type="Proteomes" id="UP001055167">
    <property type="component" value="Unassembled WGS sequence"/>
</dbReference>
<keyword evidence="3" id="KW-1185">Reference proteome</keyword>
<dbReference type="RefSeq" id="WP_128561227.1">
    <property type="nucleotide sequence ID" value="NZ_BPQH01000021.1"/>
</dbReference>